<dbReference type="EMBL" id="CP042243">
    <property type="protein sequence ID" value="QEK12739.1"/>
    <property type="molecule type" value="Genomic_DNA"/>
</dbReference>
<name>A0A5C0SIG1_CRATE</name>
<sequence length="80" mass="9108">MGYEVGYTSSTESGKCIICGKVSGIYLTINQHQELKTKYNKINSSILIPVCLEHYNVVAEQKEILIYHLEVINKFLKSLK</sequence>
<dbReference type="KEGG" id="crs:FQB35_10565"/>
<dbReference type="OrthoDB" id="2662048at2"/>
<organism evidence="2 3">
    <name type="scientific">Crassaminicella thermophila</name>
    <dbReference type="NCBI Taxonomy" id="2599308"/>
    <lineage>
        <taxon>Bacteria</taxon>
        <taxon>Bacillati</taxon>
        <taxon>Bacillota</taxon>
        <taxon>Clostridia</taxon>
        <taxon>Eubacteriales</taxon>
        <taxon>Clostridiaceae</taxon>
        <taxon>Crassaminicella</taxon>
    </lineage>
</organism>
<dbReference type="Proteomes" id="UP000324646">
    <property type="component" value="Chromosome"/>
</dbReference>
<evidence type="ECO:0000313" key="3">
    <source>
        <dbReference type="Proteomes" id="UP000324646"/>
    </source>
</evidence>
<evidence type="ECO:0000313" key="1">
    <source>
        <dbReference type="EMBL" id="QEK12599.1"/>
    </source>
</evidence>
<protein>
    <submittedName>
        <fullName evidence="2">Uncharacterized protein</fullName>
    </submittedName>
</protein>
<dbReference type="EMBL" id="CP042243">
    <property type="protein sequence ID" value="QEK12599.1"/>
    <property type="molecule type" value="Genomic_DNA"/>
</dbReference>
<keyword evidence="3" id="KW-1185">Reference proteome</keyword>
<reference evidence="2 3" key="1">
    <citation type="submission" date="2019-07" db="EMBL/GenBank/DDBJ databases">
        <title>Complete genome of Crassaminicella thermophila SY095.</title>
        <authorList>
            <person name="Li X."/>
        </authorList>
    </citation>
    <scope>NUCLEOTIDE SEQUENCE [LARGE SCALE GENOMIC DNA]</scope>
    <source>
        <strain evidence="2 3">SY095</strain>
    </source>
</reference>
<dbReference type="KEGG" id="crs:FQB35_09815"/>
<evidence type="ECO:0000313" key="2">
    <source>
        <dbReference type="EMBL" id="QEK12739.1"/>
    </source>
</evidence>
<proteinExistence type="predicted"/>
<dbReference type="AlphaFoldDB" id="A0A5C0SIG1"/>
<dbReference type="RefSeq" id="WP_148809751.1">
    <property type="nucleotide sequence ID" value="NZ_CP042243.1"/>
</dbReference>
<accession>A0A5C0SIG1</accession>
<gene>
    <name evidence="1" type="ORF">FQB35_09815</name>
    <name evidence="2" type="ORF">FQB35_10565</name>
</gene>